<name>A0A395VCT5_9FIRM</name>
<evidence type="ECO:0000256" key="6">
    <source>
        <dbReference type="PROSITE-ProRule" id="PRU00182"/>
    </source>
</evidence>
<dbReference type="PANTHER" id="PTHR21600:SF83">
    <property type="entry name" value="PSEUDOURIDYLATE SYNTHASE RPUSD4, MITOCHONDRIAL"/>
    <property type="match status" value="1"/>
</dbReference>
<dbReference type="InterPro" id="IPR020103">
    <property type="entry name" value="PsdUridine_synth_cat_dom_sf"/>
</dbReference>
<evidence type="ECO:0000256" key="5">
    <source>
        <dbReference type="ARBA" id="ARBA00033164"/>
    </source>
</evidence>
<accession>A0A395VCT5</accession>
<evidence type="ECO:0000259" key="7">
    <source>
        <dbReference type="Pfam" id="PF00849"/>
    </source>
</evidence>
<dbReference type="PANTHER" id="PTHR21600">
    <property type="entry name" value="MITOCHONDRIAL RNA PSEUDOURIDINE SYNTHASE"/>
    <property type="match status" value="1"/>
</dbReference>
<dbReference type="Proteomes" id="UP000266172">
    <property type="component" value="Unassembled WGS sequence"/>
</dbReference>
<comment type="similarity">
    <text evidence="2">Belongs to the pseudouridine synthase RluA family.</text>
</comment>
<evidence type="ECO:0000256" key="1">
    <source>
        <dbReference type="ARBA" id="ARBA00000073"/>
    </source>
</evidence>
<dbReference type="Gene3D" id="3.10.290.10">
    <property type="entry name" value="RNA-binding S4 domain"/>
    <property type="match status" value="1"/>
</dbReference>
<comment type="caution">
    <text evidence="8">The sequence shown here is derived from an EMBL/GenBank/DDBJ whole genome shotgun (WGS) entry which is preliminary data.</text>
</comment>
<dbReference type="PROSITE" id="PS50889">
    <property type="entry name" value="S4"/>
    <property type="match status" value="1"/>
</dbReference>
<dbReference type="InterPro" id="IPR036986">
    <property type="entry name" value="S4_RNA-bd_sf"/>
</dbReference>
<keyword evidence="3" id="KW-0413">Isomerase</keyword>
<dbReference type="EMBL" id="QRVL01000001">
    <property type="protein sequence ID" value="RGS42174.1"/>
    <property type="molecule type" value="Genomic_DNA"/>
</dbReference>
<dbReference type="CDD" id="cd02869">
    <property type="entry name" value="PseudoU_synth_RluA_like"/>
    <property type="match status" value="1"/>
</dbReference>
<dbReference type="RefSeq" id="WP_118096494.1">
    <property type="nucleotide sequence ID" value="NZ_CAKMUY010000017.1"/>
</dbReference>
<evidence type="ECO:0000256" key="3">
    <source>
        <dbReference type="ARBA" id="ARBA00023235"/>
    </source>
</evidence>
<keyword evidence="6" id="KW-0694">RNA-binding</keyword>
<dbReference type="Pfam" id="PF00849">
    <property type="entry name" value="PseudoU_synth_2"/>
    <property type="match status" value="1"/>
</dbReference>
<reference evidence="8 9" key="1">
    <citation type="submission" date="2018-08" db="EMBL/GenBank/DDBJ databases">
        <title>A genome reference for cultivated species of the human gut microbiota.</title>
        <authorList>
            <person name="Zou Y."/>
            <person name="Xue W."/>
            <person name="Luo G."/>
        </authorList>
    </citation>
    <scope>NUCLEOTIDE SEQUENCE [LARGE SCALE GENOMIC DNA]</scope>
    <source>
        <strain evidence="8 9">AF22-12AC</strain>
    </source>
</reference>
<dbReference type="Gene3D" id="3.30.2350.10">
    <property type="entry name" value="Pseudouridine synthase"/>
    <property type="match status" value="1"/>
</dbReference>
<dbReference type="GO" id="GO:0006396">
    <property type="term" value="P:RNA processing"/>
    <property type="evidence" value="ECO:0007669"/>
    <property type="project" value="UniProtKB-ARBA"/>
</dbReference>
<dbReference type="InterPro" id="IPR006145">
    <property type="entry name" value="PsdUridine_synth_RsuA/RluA"/>
</dbReference>
<dbReference type="InterPro" id="IPR006224">
    <property type="entry name" value="PsdUridine_synth_RluA-like_CS"/>
</dbReference>
<organism evidence="8 9">
    <name type="scientific">Roseburia hominis</name>
    <dbReference type="NCBI Taxonomy" id="301301"/>
    <lineage>
        <taxon>Bacteria</taxon>
        <taxon>Bacillati</taxon>
        <taxon>Bacillota</taxon>
        <taxon>Clostridia</taxon>
        <taxon>Lachnospirales</taxon>
        <taxon>Lachnospiraceae</taxon>
        <taxon>Roseburia</taxon>
    </lineage>
</organism>
<proteinExistence type="inferred from homology"/>
<protein>
    <recommendedName>
        <fullName evidence="4">RNA pseudouridylate synthase</fullName>
    </recommendedName>
    <alternativeName>
        <fullName evidence="5">RNA-uridine isomerase</fullName>
    </alternativeName>
</protein>
<dbReference type="GO" id="GO:0009982">
    <property type="term" value="F:pseudouridine synthase activity"/>
    <property type="evidence" value="ECO:0007669"/>
    <property type="project" value="InterPro"/>
</dbReference>
<evidence type="ECO:0000256" key="2">
    <source>
        <dbReference type="ARBA" id="ARBA00010876"/>
    </source>
</evidence>
<evidence type="ECO:0000256" key="4">
    <source>
        <dbReference type="ARBA" id="ARBA00031870"/>
    </source>
</evidence>
<dbReference type="SUPFAM" id="SSF55120">
    <property type="entry name" value="Pseudouridine synthase"/>
    <property type="match status" value="1"/>
</dbReference>
<dbReference type="GO" id="GO:0001522">
    <property type="term" value="P:pseudouridine synthesis"/>
    <property type="evidence" value="ECO:0007669"/>
    <property type="project" value="InterPro"/>
</dbReference>
<sequence>MQELHIGENDAGQRFDKYLKKLLAEAPGSFVYKMLRKKNITLNSKKADGTEKLSCGDEVKLFLSDETYEKFRAKSKTVMPEAFSGSEKTLRQLKVLYEDADILIINKPSGMLSQKARPEDVSANEYILSYLLREGALTEEEMRTFRPSVCNRLDRNTSGILIAGKTLKGLQEMSKALKERTIQKYYRCVVKGEVLREDYLKGWLVKDERENKVTVSTVKPKSADAAPIETAYRPIWTGGGYTGLEVHLITGRSHQIRAHLASIGHPIIGDVKYGDAGTNEQFRRQCKVKSQMLHAYRIVFADGREVIAPCGAEFARVEEWCKNR</sequence>
<gene>
    <name evidence="8" type="ORF">DWX93_02225</name>
</gene>
<dbReference type="GO" id="GO:0140098">
    <property type="term" value="F:catalytic activity, acting on RNA"/>
    <property type="evidence" value="ECO:0007669"/>
    <property type="project" value="UniProtKB-ARBA"/>
</dbReference>
<feature type="domain" description="Pseudouridine synthase RsuA/RluA-like" evidence="7">
    <location>
        <begin position="101"/>
        <end position="262"/>
    </location>
</feature>
<evidence type="ECO:0000313" key="9">
    <source>
        <dbReference type="Proteomes" id="UP000266172"/>
    </source>
</evidence>
<dbReference type="PROSITE" id="PS01129">
    <property type="entry name" value="PSI_RLU"/>
    <property type="match status" value="1"/>
</dbReference>
<dbReference type="InterPro" id="IPR050188">
    <property type="entry name" value="RluA_PseudoU_synthase"/>
</dbReference>
<dbReference type="GO" id="GO:0003723">
    <property type="term" value="F:RNA binding"/>
    <property type="evidence" value="ECO:0007669"/>
    <property type="project" value="UniProtKB-KW"/>
</dbReference>
<comment type="catalytic activity">
    <reaction evidence="1">
        <text>a uridine in RNA = a pseudouridine in RNA</text>
        <dbReference type="Rhea" id="RHEA:48348"/>
        <dbReference type="Rhea" id="RHEA-COMP:12068"/>
        <dbReference type="Rhea" id="RHEA-COMP:12069"/>
        <dbReference type="ChEBI" id="CHEBI:65314"/>
        <dbReference type="ChEBI" id="CHEBI:65315"/>
    </reaction>
</comment>
<evidence type="ECO:0000313" key="8">
    <source>
        <dbReference type="EMBL" id="RGS42174.1"/>
    </source>
</evidence>
<dbReference type="AlphaFoldDB" id="A0A395VCT5"/>